<evidence type="ECO:0000256" key="1">
    <source>
        <dbReference type="ARBA" id="ARBA00004167"/>
    </source>
</evidence>
<dbReference type="PANTHER" id="PTHR36982">
    <property type="entry name" value="CLCA DOMAIN-CONTAINING PROTEIN"/>
    <property type="match status" value="1"/>
</dbReference>
<dbReference type="InterPro" id="IPR053081">
    <property type="entry name" value="SIM_Modulators"/>
</dbReference>
<organism evidence="7 8">
    <name type="scientific">Pleuronectes platessa</name>
    <name type="common">European plaice</name>
    <dbReference type="NCBI Taxonomy" id="8262"/>
    <lineage>
        <taxon>Eukaryota</taxon>
        <taxon>Metazoa</taxon>
        <taxon>Chordata</taxon>
        <taxon>Craniata</taxon>
        <taxon>Vertebrata</taxon>
        <taxon>Euteleostomi</taxon>
        <taxon>Actinopterygii</taxon>
        <taxon>Neopterygii</taxon>
        <taxon>Teleostei</taxon>
        <taxon>Neoteleostei</taxon>
        <taxon>Acanthomorphata</taxon>
        <taxon>Carangaria</taxon>
        <taxon>Pleuronectiformes</taxon>
        <taxon>Pleuronectoidei</taxon>
        <taxon>Pleuronectidae</taxon>
        <taxon>Pleuronectes</taxon>
    </lineage>
</organism>
<evidence type="ECO:0000313" key="7">
    <source>
        <dbReference type="EMBL" id="CAB1440840.1"/>
    </source>
</evidence>
<gene>
    <name evidence="7" type="ORF">PLEPLA_LOCUS28634</name>
</gene>
<name>A0A9N7V1M9_PLEPL</name>
<dbReference type="PANTHER" id="PTHR36982:SF3">
    <property type="entry name" value="SMALL INTEGRAL MEMBRANE PROTEIN 22"/>
    <property type="match status" value="1"/>
</dbReference>
<comment type="caution">
    <text evidence="7">The sequence shown here is derived from an EMBL/GenBank/DDBJ whole genome shotgun (WGS) entry which is preliminary data.</text>
</comment>
<keyword evidence="2 6" id="KW-0812">Transmembrane</keyword>
<proteinExistence type="predicted"/>
<evidence type="ECO:0000256" key="2">
    <source>
        <dbReference type="ARBA" id="ARBA00022692"/>
    </source>
</evidence>
<dbReference type="GO" id="GO:0016020">
    <property type="term" value="C:membrane"/>
    <property type="evidence" value="ECO:0007669"/>
    <property type="project" value="UniProtKB-SubCell"/>
</dbReference>
<feature type="transmembrane region" description="Helical" evidence="6">
    <location>
        <begin position="47"/>
        <end position="69"/>
    </location>
</feature>
<dbReference type="Proteomes" id="UP001153269">
    <property type="component" value="Unassembled WGS sequence"/>
</dbReference>
<reference evidence="7" key="1">
    <citation type="submission" date="2020-03" db="EMBL/GenBank/DDBJ databases">
        <authorList>
            <person name="Weist P."/>
        </authorList>
    </citation>
    <scope>NUCLEOTIDE SEQUENCE</scope>
</reference>
<keyword evidence="8" id="KW-1185">Reference proteome</keyword>
<feature type="region of interest" description="Disordered" evidence="5">
    <location>
        <begin position="1"/>
        <end position="21"/>
    </location>
</feature>
<protein>
    <recommendedName>
        <fullName evidence="9">Small integral membrane protein 22</fullName>
    </recommendedName>
</protein>
<comment type="subcellular location">
    <subcellularLocation>
        <location evidence="1">Membrane</location>
        <topology evidence="1">Single-pass membrane protein</topology>
    </subcellularLocation>
</comment>
<dbReference type="InterPro" id="IPR031671">
    <property type="entry name" value="SMIM5/18/22"/>
</dbReference>
<dbReference type="AlphaFoldDB" id="A0A9N7V1M9"/>
<dbReference type="Pfam" id="PF15831">
    <property type="entry name" value="SMIM5_18_22"/>
    <property type="match status" value="1"/>
</dbReference>
<accession>A0A9N7V1M9</accession>
<dbReference type="EMBL" id="CADEAL010002524">
    <property type="protein sequence ID" value="CAB1440840.1"/>
    <property type="molecule type" value="Genomic_DNA"/>
</dbReference>
<evidence type="ECO:0000256" key="3">
    <source>
        <dbReference type="ARBA" id="ARBA00022989"/>
    </source>
</evidence>
<keyword evidence="3 6" id="KW-1133">Transmembrane helix</keyword>
<dbReference type="CDD" id="cd20255">
    <property type="entry name" value="CASIMO1_SMIM22"/>
    <property type="match status" value="1"/>
</dbReference>
<evidence type="ECO:0000313" key="8">
    <source>
        <dbReference type="Proteomes" id="UP001153269"/>
    </source>
</evidence>
<dbReference type="GO" id="GO:0042127">
    <property type="term" value="P:regulation of cell population proliferation"/>
    <property type="evidence" value="ECO:0007669"/>
    <property type="project" value="TreeGrafter"/>
</dbReference>
<evidence type="ECO:0008006" key="9">
    <source>
        <dbReference type="Google" id="ProtNLM"/>
    </source>
</evidence>
<evidence type="ECO:0000256" key="5">
    <source>
        <dbReference type="SAM" id="MobiDB-lite"/>
    </source>
</evidence>
<sequence>MKGLTQAAPLSDTAMDQRSTEKELEAQFNDVVSRLQSKQLFQSDWDIASFAVFFIFIGMILLLVLLVIIRCCCCCCCDDQKPRGRKVGIENMALDP</sequence>
<evidence type="ECO:0000256" key="4">
    <source>
        <dbReference type="ARBA" id="ARBA00023136"/>
    </source>
</evidence>
<keyword evidence="4 6" id="KW-0472">Membrane</keyword>
<evidence type="ECO:0000256" key="6">
    <source>
        <dbReference type="SAM" id="Phobius"/>
    </source>
</evidence>